<protein>
    <recommendedName>
        <fullName evidence="3">Protein family PM-11</fullName>
    </recommendedName>
</protein>
<dbReference type="eggNOG" id="ENOG5030VRY">
    <property type="taxonomic scope" value="Bacteria"/>
</dbReference>
<dbReference type="RefSeq" id="WP_032524791.1">
    <property type="nucleotide sequence ID" value="NZ_CP138934.1"/>
</dbReference>
<gene>
    <name evidence="1" type="ORF">EU91_1353</name>
</gene>
<evidence type="ECO:0008006" key="3">
    <source>
        <dbReference type="Google" id="ProtNLM"/>
    </source>
</evidence>
<dbReference type="EMBL" id="JNAH01000007">
    <property type="protein sequence ID" value="KGF86591.1"/>
    <property type="molecule type" value="Genomic_DNA"/>
</dbReference>
<accession>A0A0A1ZDK1</accession>
<organism evidence="1 2">
    <name type="scientific">Prochlorococcus marinus str. GP2</name>
    <dbReference type="NCBI Taxonomy" id="59925"/>
    <lineage>
        <taxon>Bacteria</taxon>
        <taxon>Bacillati</taxon>
        <taxon>Cyanobacteriota</taxon>
        <taxon>Cyanophyceae</taxon>
        <taxon>Synechococcales</taxon>
        <taxon>Prochlorococcaceae</taxon>
        <taxon>Prochlorococcus</taxon>
    </lineage>
</organism>
<sequence length="99" mass="11216">MNYQLLIESYSFGSSLSEQEIELLSLELETQIMNINISTEFGCFKSAPSHICEGLNLKKDTYWIMCLAEILDLHKPPQFGKTKSVEVFDLLLEKGLVIG</sequence>
<dbReference type="Proteomes" id="UP000030598">
    <property type="component" value="Unassembled WGS sequence"/>
</dbReference>
<name>A0A0A1ZDK1_PROMR</name>
<dbReference type="STRING" id="59925.EU91_1353"/>
<dbReference type="AlphaFoldDB" id="A0A0A1ZDK1"/>
<dbReference type="OrthoDB" id="541003at2"/>
<evidence type="ECO:0000313" key="2">
    <source>
        <dbReference type="Proteomes" id="UP000030598"/>
    </source>
</evidence>
<reference evidence="2" key="1">
    <citation type="journal article" date="2014" name="Sci. Data">
        <title>Genomes of diverse isolates of the marine cyanobacterium Prochlorococcus.</title>
        <authorList>
            <person name="Biller S."/>
            <person name="Berube P."/>
            <person name="Thompson J."/>
            <person name="Kelly L."/>
            <person name="Roggensack S."/>
            <person name="Awad L."/>
            <person name="Roache-Johnson K."/>
            <person name="Ding H."/>
            <person name="Giovannoni S.J."/>
            <person name="Moore L.R."/>
            <person name="Chisholm S.W."/>
        </authorList>
    </citation>
    <scope>NUCLEOTIDE SEQUENCE [LARGE SCALE GENOMIC DNA]</scope>
    <source>
        <strain evidence="2">GP2</strain>
    </source>
</reference>
<evidence type="ECO:0000313" key="1">
    <source>
        <dbReference type="EMBL" id="KGF86591.1"/>
    </source>
</evidence>
<proteinExistence type="predicted"/>
<comment type="caution">
    <text evidence="1">The sequence shown here is derived from an EMBL/GenBank/DDBJ whole genome shotgun (WGS) entry which is preliminary data.</text>
</comment>